<evidence type="ECO:0000259" key="8">
    <source>
        <dbReference type="PROSITE" id="PS50113"/>
    </source>
</evidence>
<feature type="domain" description="Histidine kinase" evidence="6">
    <location>
        <begin position="863"/>
        <end position="1087"/>
    </location>
</feature>
<dbReference type="Gene3D" id="3.30.565.10">
    <property type="entry name" value="Histidine kinase-like ATPase, C-terminal domain"/>
    <property type="match status" value="1"/>
</dbReference>
<dbReference type="PROSITE" id="PS50109">
    <property type="entry name" value="HIS_KIN"/>
    <property type="match status" value="1"/>
</dbReference>
<proteinExistence type="predicted"/>
<feature type="domain" description="PAC" evidence="8">
    <location>
        <begin position="271"/>
        <end position="324"/>
    </location>
</feature>
<dbReference type="EC" id="2.7.13.3" evidence="2"/>
<dbReference type="InterPro" id="IPR000700">
    <property type="entry name" value="PAS-assoc_C"/>
</dbReference>
<organism evidence="9 10">
    <name type="scientific">Flaviaesturariibacter amylovorans</name>
    <dbReference type="NCBI Taxonomy" id="1084520"/>
    <lineage>
        <taxon>Bacteria</taxon>
        <taxon>Pseudomonadati</taxon>
        <taxon>Bacteroidota</taxon>
        <taxon>Chitinophagia</taxon>
        <taxon>Chitinophagales</taxon>
        <taxon>Chitinophagaceae</taxon>
        <taxon>Flaviaestuariibacter</taxon>
    </lineage>
</organism>
<gene>
    <name evidence="9" type="ORF">GCM10023184_26980</name>
</gene>
<evidence type="ECO:0000256" key="1">
    <source>
        <dbReference type="ARBA" id="ARBA00000085"/>
    </source>
</evidence>
<feature type="domain" description="PAS" evidence="7">
    <location>
        <begin position="712"/>
        <end position="771"/>
    </location>
</feature>
<comment type="catalytic activity">
    <reaction evidence="1">
        <text>ATP + protein L-histidine = ADP + protein N-phospho-L-histidine.</text>
        <dbReference type="EC" id="2.7.13.3"/>
    </reaction>
</comment>
<dbReference type="InterPro" id="IPR003661">
    <property type="entry name" value="HisK_dim/P_dom"/>
</dbReference>
<reference evidence="10" key="1">
    <citation type="journal article" date="2019" name="Int. J. Syst. Evol. Microbiol.">
        <title>The Global Catalogue of Microorganisms (GCM) 10K type strain sequencing project: providing services to taxonomists for standard genome sequencing and annotation.</title>
        <authorList>
            <consortium name="The Broad Institute Genomics Platform"/>
            <consortium name="The Broad Institute Genome Sequencing Center for Infectious Disease"/>
            <person name="Wu L."/>
            <person name="Ma J."/>
        </authorList>
    </citation>
    <scope>NUCLEOTIDE SEQUENCE [LARGE SCALE GENOMIC DNA]</scope>
    <source>
        <strain evidence="10">JCM 17919</strain>
    </source>
</reference>
<dbReference type="InterPro" id="IPR003594">
    <property type="entry name" value="HATPase_dom"/>
</dbReference>
<evidence type="ECO:0000256" key="4">
    <source>
        <dbReference type="ARBA" id="ARBA00022679"/>
    </source>
</evidence>
<dbReference type="EMBL" id="BAABGY010000007">
    <property type="protein sequence ID" value="GAA4333654.1"/>
    <property type="molecule type" value="Genomic_DNA"/>
</dbReference>
<dbReference type="Gene3D" id="2.10.70.100">
    <property type="match status" value="1"/>
</dbReference>
<dbReference type="CDD" id="cd00130">
    <property type="entry name" value="PAS"/>
    <property type="match status" value="4"/>
</dbReference>
<dbReference type="SUPFAM" id="SSF55785">
    <property type="entry name" value="PYP-like sensor domain (PAS domain)"/>
    <property type="match status" value="5"/>
</dbReference>
<evidence type="ECO:0000256" key="3">
    <source>
        <dbReference type="ARBA" id="ARBA00022553"/>
    </source>
</evidence>
<feature type="domain" description="PAC" evidence="8">
    <location>
        <begin position="520"/>
        <end position="572"/>
    </location>
</feature>
<accession>A0ABP8H2Z3</accession>
<name>A0ABP8H2Z3_9BACT</name>
<evidence type="ECO:0000313" key="10">
    <source>
        <dbReference type="Proteomes" id="UP001501725"/>
    </source>
</evidence>
<comment type="caution">
    <text evidence="9">The sequence shown here is derived from an EMBL/GenBank/DDBJ whole genome shotgun (WGS) entry which is preliminary data.</text>
</comment>
<dbReference type="Gene3D" id="1.10.287.130">
    <property type="match status" value="1"/>
</dbReference>
<evidence type="ECO:0000256" key="2">
    <source>
        <dbReference type="ARBA" id="ARBA00012438"/>
    </source>
</evidence>
<dbReference type="InterPro" id="IPR035965">
    <property type="entry name" value="PAS-like_dom_sf"/>
</dbReference>
<keyword evidence="4" id="KW-0808">Transferase</keyword>
<dbReference type="SUPFAM" id="SSF47384">
    <property type="entry name" value="Homodimeric domain of signal transducing histidine kinase"/>
    <property type="match status" value="1"/>
</dbReference>
<dbReference type="SUPFAM" id="SSF55874">
    <property type="entry name" value="ATPase domain of HSP90 chaperone/DNA topoisomerase II/histidine kinase"/>
    <property type="match status" value="1"/>
</dbReference>
<dbReference type="Proteomes" id="UP001501725">
    <property type="component" value="Unassembled WGS sequence"/>
</dbReference>
<dbReference type="PROSITE" id="PS50112">
    <property type="entry name" value="PAS"/>
    <property type="match status" value="3"/>
</dbReference>
<dbReference type="Pfam" id="PF08447">
    <property type="entry name" value="PAS_3"/>
    <property type="match status" value="5"/>
</dbReference>
<dbReference type="PRINTS" id="PR00344">
    <property type="entry name" value="BCTRLSENSOR"/>
</dbReference>
<feature type="domain" description="PAS" evidence="7">
    <location>
        <begin position="573"/>
        <end position="647"/>
    </location>
</feature>
<dbReference type="Gene3D" id="3.30.450.20">
    <property type="entry name" value="PAS domain"/>
    <property type="match status" value="5"/>
</dbReference>
<dbReference type="SMART" id="SM00387">
    <property type="entry name" value="HATPase_c"/>
    <property type="match status" value="1"/>
</dbReference>
<dbReference type="PANTHER" id="PTHR43304">
    <property type="entry name" value="PHYTOCHROME-LIKE PROTEIN CPH1"/>
    <property type="match status" value="1"/>
</dbReference>
<dbReference type="PROSITE" id="PS50113">
    <property type="entry name" value="PAC"/>
    <property type="match status" value="4"/>
</dbReference>
<dbReference type="InterPro" id="IPR000014">
    <property type="entry name" value="PAS"/>
</dbReference>
<dbReference type="InterPro" id="IPR005467">
    <property type="entry name" value="His_kinase_dom"/>
</dbReference>
<keyword evidence="5" id="KW-0418">Kinase</keyword>
<keyword evidence="10" id="KW-1185">Reference proteome</keyword>
<dbReference type="InterPro" id="IPR013655">
    <property type="entry name" value="PAS_fold_3"/>
</dbReference>
<evidence type="ECO:0000259" key="7">
    <source>
        <dbReference type="PROSITE" id="PS50112"/>
    </source>
</evidence>
<feature type="domain" description="PAC" evidence="8">
    <location>
        <begin position="792"/>
        <end position="845"/>
    </location>
</feature>
<dbReference type="InterPro" id="IPR036890">
    <property type="entry name" value="HATPase_C_sf"/>
</dbReference>
<evidence type="ECO:0000259" key="6">
    <source>
        <dbReference type="PROSITE" id="PS50109"/>
    </source>
</evidence>
<dbReference type="SMART" id="SM00086">
    <property type="entry name" value="PAC"/>
    <property type="match status" value="5"/>
</dbReference>
<dbReference type="InterPro" id="IPR036097">
    <property type="entry name" value="HisK_dim/P_sf"/>
</dbReference>
<dbReference type="Pfam" id="PF00512">
    <property type="entry name" value="HisKA"/>
    <property type="match status" value="1"/>
</dbReference>
<evidence type="ECO:0000256" key="5">
    <source>
        <dbReference type="ARBA" id="ARBA00022777"/>
    </source>
</evidence>
<feature type="domain" description="PAC" evidence="8">
    <location>
        <begin position="658"/>
        <end position="711"/>
    </location>
</feature>
<dbReference type="InterPro" id="IPR001610">
    <property type="entry name" value="PAC"/>
</dbReference>
<protein>
    <recommendedName>
        <fullName evidence="2">histidine kinase</fullName>
        <ecNumber evidence="2">2.7.13.3</ecNumber>
    </recommendedName>
</protein>
<dbReference type="InterPro" id="IPR004358">
    <property type="entry name" value="Sig_transdc_His_kin-like_C"/>
</dbReference>
<dbReference type="InterPro" id="IPR052162">
    <property type="entry name" value="Sensor_kinase/Photoreceptor"/>
</dbReference>
<dbReference type="PANTHER" id="PTHR43304:SF1">
    <property type="entry name" value="PAC DOMAIN-CONTAINING PROTEIN"/>
    <property type="match status" value="1"/>
</dbReference>
<dbReference type="SMART" id="SM00091">
    <property type="entry name" value="PAS"/>
    <property type="match status" value="4"/>
</dbReference>
<dbReference type="Pfam" id="PF02518">
    <property type="entry name" value="HATPase_c"/>
    <property type="match status" value="1"/>
</dbReference>
<evidence type="ECO:0000313" key="9">
    <source>
        <dbReference type="EMBL" id="GAA4333654.1"/>
    </source>
</evidence>
<feature type="domain" description="PAS" evidence="7">
    <location>
        <begin position="191"/>
        <end position="266"/>
    </location>
</feature>
<dbReference type="NCBIfam" id="TIGR00229">
    <property type="entry name" value="sensory_box"/>
    <property type="match status" value="4"/>
</dbReference>
<dbReference type="SMART" id="SM00388">
    <property type="entry name" value="HisKA"/>
    <property type="match status" value="1"/>
</dbReference>
<dbReference type="CDD" id="cd00082">
    <property type="entry name" value="HisKA"/>
    <property type="match status" value="1"/>
</dbReference>
<keyword evidence="3" id="KW-0597">Phosphoprotein</keyword>
<sequence>MPHPAFQLIFTGILNQWALLTRAKHHSVQTKAESKQSNLDLRHLSGYATYLLTHKLGEVALLQWQFAQEEHLPLLGQLAHLPPEQQKALLRSHVAELLQHLSDNTASEWTRHNLAQWLSNGFPFERHQVAAEDIVKTGYIRKKSLLHFLPEYCVESTQALQIVGEIDRFLLQHQTAVMEAFTRLLQQQLEERSLYIEKINTTLPGALYIFNVRTFRNEHANENFAAVMGYTREELNALGADAIARLVHPDDQGQVRRSIEALAQASDGAIHCYQYRLCGKDGQYRWFRNYESVFRRDADGTVQELIAICLNIDNEMTTSAQLLQREEQLLEAQAIARIGSYTWVLDGGSSIGTPELVKILEVPINDNDGFRARVHPEDLARVDRDIARSLETGTFETEYRYQGSDRLKHLWSRGVVHYRDGKPFSITGTVHDVTDRMALLHQVQENERLYRQAEVLANMGNWCWEPATGRLSWTDNLYTIYGLAPQSEPVSMERFLSFVHPEDRPYIEASIQRGFKGDTEDYIFRIVTADGRTRTLHSMAQAVRDEQGVLVRVFGAELDVTERHQTEQALKENQNFLRKITDATPSIITSYHINSGRYTFVSEGMHKLLGYTSQEVLEGGVPFIVERIHPDDLPALMARNNEVLAEVNAAPQVSDPIVEFRYRVRHREGSWRWLHTFGTVFDRNAAGHVEHVLNISLDVTEQMEALHKIEEQEYFIQQIADASPTVLYLFDVPSGKFEYLNREIFYVLGYTPEEILDLDTEGLRGLYHPDDWLLLPEREGSDSRFQYQESMMQYECRLRKKSGGWYWLLAREVVFRKDDDGNVQQILGAALDINHRKEMERKLLQNSFQLEQSNASLEEFAYVASHDLKEPLRKIATFGDRLVASQMERMSPDGQVYLRKVVDAAQRMQTMIDDLLSVSRISGNQGFEEHSLEALLADAVQTLEFKIEQMGGTIDAEPLPKAHVVPSQLRQLFQNLLSNSLKFVREGVPPVIRIRHRELLPADVDDPQLRKASGYLELTFTDNGIGFENEYAQRIFQIFQRLNGRSEYEGNGIGLAIVRKIVEHHGGTIQAQGVPDQGATFTIILPR</sequence>